<protein>
    <submittedName>
        <fullName evidence="1">Uncharacterized protein</fullName>
    </submittedName>
</protein>
<dbReference type="Proteomes" id="UP000000763">
    <property type="component" value="Chromosome 7"/>
</dbReference>
<reference evidence="2" key="2">
    <citation type="journal article" date="2008" name="Nucleic Acids Res.">
        <title>The rice annotation project database (RAP-DB): 2008 update.</title>
        <authorList>
            <consortium name="The rice annotation project (RAP)"/>
        </authorList>
    </citation>
    <scope>GENOME REANNOTATION</scope>
    <source>
        <strain evidence="2">cv. Nipponbare</strain>
    </source>
</reference>
<proteinExistence type="predicted"/>
<dbReference type="EMBL" id="AP005100">
    <property type="protein sequence ID" value="BAC83699.1"/>
    <property type="molecule type" value="Genomic_DNA"/>
</dbReference>
<name>Q6Z5T1_ORYSJ</name>
<evidence type="ECO:0000313" key="2">
    <source>
        <dbReference type="Proteomes" id="UP000000763"/>
    </source>
</evidence>
<dbReference type="PANTHER" id="PTHR47853">
    <property type="entry name" value="EXPRESSED PROTEIN"/>
    <property type="match status" value="1"/>
</dbReference>
<gene>
    <name evidence="1" type="primary">OSJNBa0018O23.7</name>
</gene>
<reference evidence="2" key="1">
    <citation type="journal article" date="2005" name="Nature">
        <title>The map-based sequence of the rice genome.</title>
        <authorList>
            <consortium name="International rice genome sequencing project (IRGSP)"/>
            <person name="Matsumoto T."/>
            <person name="Wu J."/>
            <person name="Kanamori H."/>
            <person name="Katayose Y."/>
            <person name="Fujisawa M."/>
            <person name="Namiki N."/>
            <person name="Mizuno H."/>
            <person name="Yamamoto K."/>
            <person name="Antonio B.A."/>
            <person name="Baba T."/>
            <person name="Sakata K."/>
            <person name="Nagamura Y."/>
            <person name="Aoki H."/>
            <person name="Arikawa K."/>
            <person name="Arita K."/>
            <person name="Bito T."/>
            <person name="Chiden Y."/>
            <person name="Fujitsuka N."/>
            <person name="Fukunaka R."/>
            <person name="Hamada M."/>
            <person name="Harada C."/>
            <person name="Hayashi A."/>
            <person name="Hijishita S."/>
            <person name="Honda M."/>
            <person name="Hosokawa S."/>
            <person name="Ichikawa Y."/>
            <person name="Idonuma A."/>
            <person name="Iijima M."/>
            <person name="Ikeda M."/>
            <person name="Ikeno M."/>
            <person name="Ito K."/>
            <person name="Ito S."/>
            <person name="Ito T."/>
            <person name="Ito Y."/>
            <person name="Ito Y."/>
            <person name="Iwabuchi A."/>
            <person name="Kamiya K."/>
            <person name="Karasawa W."/>
            <person name="Kurita K."/>
            <person name="Katagiri S."/>
            <person name="Kikuta A."/>
            <person name="Kobayashi H."/>
            <person name="Kobayashi N."/>
            <person name="Machita K."/>
            <person name="Maehara T."/>
            <person name="Masukawa M."/>
            <person name="Mizubayashi T."/>
            <person name="Mukai Y."/>
            <person name="Nagasaki H."/>
            <person name="Nagata Y."/>
            <person name="Naito S."/>
            <person name="Nakashima M."/>
            <person name="Nakama Y."/>
            <person name="Nakamichi Y."/>
            <person name="Nakamura M."/>
            <person name="Meguro A."/>
            <person name="Negishi M."/>
            <person name="Ohta I."/>
            <person name="Ohta T."/>
            <person name="Okamoto M."/>
            <person name="Ono N."/>
            <person name="Saji S."/>
            <person name="Sakaguchi M."/>
            <person name="Sakai K."/>
            <person name="Shibata M."/>
            <person name="Shimokawa T."/>
            <person name="Song J."/>
            <person name="Takazaki Y."/>
            <person name="Terasawa K."/>
            <person name="Tsugane M."/>
            <person name="Tsuji K."/>
            <person name="Ueda S."/>
            <person name="Waki K."/>
            <person name="Yamagata H."/>
            <person name="Yamamoto M."/>
            <person name="Yamamoto S."/>
            <person name="Yamane H."/>
            <person name="Yoshiki S."/>
            <person name="Yoshihara R."/>
            <person name="Yukawa K."/>
            <person name="Zhong H."/>
            <person name="Yano M."/>
            <person name="Yuan Q."/>
            <person name="Ouyang S."/>
            <person name="Liu J."/>
            <person name="Jones K.M."/>
            <person name="Gansberger K."/>
            <person name="Moffat K."/>
            <person name="Hill J."/>
            <person name="Bera J."/>
            <person name="Fadrosh D."/>
            <person name="Jin S."/>
            <person name="Johri S."/>
            <person name="Kim M."/>
            <person name="Overton L."/>
            <person name="Reardon M."/>
            <person name="Tsitrin T."/>
            <person name="Vuong H."/>
            <person name="Weaver B."/>
            <person name="Ciecko A."/>
            <person name="Tallon L."/>
            <person name="Jackson J."/>
            <person name="Pai G."/>
            <person name="Aken S.V."/>
            <person name="Utterback T."/>
            <person name="Reidmuller S."/>
            <person name="Feldblyum T."/>
            <person name="Hsiao J."/>
            <person name="Zismann V."/>
            <person name="Iobst S."/>
            <person name="de Vazeille A.R."/>
            <person name="Buell C.R."/>
            <person name="Ying K."/>
            <person name="Li Y."/>
            <person name="Lu T."/>
            <person name="Huang Y."/>
            <person name="Zhao Q."/>
            <person name="Feng Q."/>
            <person name="Zhang L."/>
            <person name="Zhu J."/>
            <person name="Weng Q."/>
            <person name="Mu J."/>
            <person name="Lu Y."/>
            <person name="Fan D."/>
            <person name="Liu Y."/>
            <person name="Guan J."/>
            <person name="Zhang Y."/>
            <person name="Yu S."/>
            <person name="Liu X."/>
            <person name="Zhang Y."/>
            <person name="Hong G."/>
            <person name="Han B."/>
            <person name="Choisne N."/>
            <person name="Demange N."/>
            <person name="Orjeda G."/>
            <person name="Samain S."/>
            <person name="Cattolico L."/>
            <person name="Pelletier E."/>
            <person name="Couloux A."/>
            <person name="Segurens B."/>
            <person name="Wincker P."/>
            <person name="D'Hont A."/>
            <person name="Scarpelli C."/>
            <person name="Weissenbach J."/>
            <person name="Salanoubat M."/>
            <person name="Quetier F."/>
            <person name="Yu Y."/>
            <person name="Kim H.R."/>
            <person name="Rambo T."/>
            <person name="Currie J."/>
            <person name="Collura K."/>
            <person name="Luo M."/>
            <person name="Yang T."/>
            <person name="Ammiraju J.S.S."/>
            <person name="Engler F."/>
            <person name="Soderlund C."/>
            <person name="Wing R.A."/>
            <person name="Palmer L.E."/>
            <person name="de la Bastide M."/>
            <person name="Spiegel L."/>
            <person name="Nascimento L."/>
            <person name="Zutavern T."/>
            <person name="O'Shaughnessy A."/>
            <person name="Dike S."/>
            <person name="Dedhia N."/>
            <person name="Preston R."/>
            <person name="Balija V."/>
            <person name="McCombie W.R."/>
            <person name="Chow T."/>
            <person name="Chen H."/>
            <person name="Chung M."/>
            <person name="Chen C."/>
            <person name="Shaw J."/>
            <person name="Wu H."/>
            <person name="Hsiao K."/>
            <person name="Chao Y."/>
            <person name="Chu M."/>
            <person name="Cheng C."/>
            <person name="Hour A."/>
            <person name="Lee P."/>
            <person name="Lin S."/>
            <person name="Lin Y."/>
            <person name="Liou J."/>
            <person name="Liu S."/>
            <person name="Hsing Y."/>
            <person name="Raghuvanshi S."/>
            <person name="Mohanty A."/>
            <person name="Bharti A.K."/>
            <person name="Gaur A."/>
            <person name="Gupta V."/>
            <person name="Kumar D."/>
            <person name="Ravi V."/>
            <person name="Vij S."/>
            <person name="Kapur A."/>
            <person name="Khurana P."/>
            <person name="Khurana P."/>
            <person name="Khurana J.P."/>
            <person name="Tyagi A.K."/>
            <person name="Gaikwad K."/>
            <person name="Singh A."/>
            <person name="Dalal V."/>
            <person name="Srivastava S."/>
            <person name="Dixit A."/>
            <person name="Pal A.K."/>
            <person name="Ghazi I.A."/>
            <person name="Yadav M."/>
            <person name="Pandit A."/>
            <person name="Bhargava A."/>
            <person name="Sureshbabu K."/>
            <person name="Batra K."/>
            <person name="Sharma T.R."/>
            <person name="Mohapatra T."/>
            <person name="Singh N.K."/>
            <person name="Messing J."/>
            <person name="Nelson A.B."/>
            <person name="Fuks G."/>
            <person name="Kavchok S."/>
            <person name="Keizer G."/>
            <person name="Linton E."/>
            <person name="Llaca V."/>
            <person name="Song R."/>
            <person name="Tanyolac B."/>
            <person name="Young S."/>
            <person name="Ho-Il K."/>
            <person name="Hahn J.H."/>
            <person name="Sangsakoo G."/>
            <person name="Vanavichit A."/>
            <person name="de Mattos Luiz.A.T."/>
            <person name="Zimmer P.D."/>
            <person name="Malone G."/>
            <person name="Dellagostin O."/>
            <person name="de Oliveira A.C."/>
            <person name="Bevan M."/>
            <person name="Bancroft I."/>
            <person name="Minx P."/>
            <person name="Cordum H."/>
            <person name="Wilson R."/>
            <person name="Cheng Z."/>
            <person name="Jin W."/>
            <person name="Jiang J."/>
            <person name="Leong S.A."/>
            <person name="Iwama H."/>
            <person name="Gojobori T."/>
            <person name="Itoh T."/>
            <person name="Niimura Y."/>
            <person name="Fujii Y."/>
            <person name="Habara T."/>
            <person name="Sakai H."/>
            <person name="Sato Y."/>
            <person name="Wilson G."/>
            <person name="Kumar K."/>
            <person name="McCouch S."/>
            <person name="Juretic N."/>
            <person name="Hoen D."/>
            <person name="Wright S."/>
            <person name="Bruskiewich R."/>
            <person name="Bureau T."/>
            <person name="Miyao A."/>
            <person name="Hirochika H."/>
            <person name="Nishikawa T."/>
            <person name="Kadowaki K."/>
            <person name="Sugiura M."/>
            <person name="Burr B."/>
            <person name="Sasaki T."/>
        </authorList>
    </citation>
    <scope>NUCLEOTIDE SEQUENCE [LARGE SCALE GENOMIC DNA]</scope>
    <source>
        <strain evidence="2">cv. Nipponbare</strain>
    </source>
</reference>
<dbReference type="PANTHER" id="PTHR47853:SF1">
    <property type="entry name" value="EXPRESSED PROTEIN"/>
    <property type="match status" value="1"/>
</dbReference>
<evidence type="ECO:0000313" key="1">
    <source>
        <dbReference type="EMBL" id="BAC83699.1"/>
    </source>
</evidence>
<organism evidence="1 2">
    <name type="scientific">Oryza sativa subsp. japonica</name>
    <name type="common">Rice</name>
    <dbReference type="NCBI Taxonomy" id="39947"/>
    <lineage>
        <taxon>Eukaryota</taxon>
        <taxon>Viridiplantae</taxon>
        <taxon>Streptophyta</taxon>
        <taxon>Embryophyta</taxon>
        <taxon>Tracheophyta</taxon>
        <taxon>Spermatophyta</taxon>
        <taxon>Magnoliopsida</taxon>
        <taxon>Liliopsida</taxon>
        <taxon>Poales</taxon>
        <taxon>Poaceae</taxon>
        <taxon>BOP clade</taxon>
        <taxon>Oryzoideae</taxon>
        <taxon>Oryzeae</taxon>
        <taxon>Oryzinae</taxon>
        <taxon>Oryza</taxon>
        <taxon>Oryza sativa</taxon>
    </lineage>
</organism>
<dbReference type="AlphaFoldDB" id="Q6Z5T1"/>
<accession>Q6Z5T1</accession>
<sequence>MATITLTGYAAQATAADQGLSSRTEVWNARCRIVDMLRGGMDDAAVAEETCTMLDGVMGEMVSTMLRMVATTDLARDVARLRRHDSERVCALATGVVRSGGRPPCPVLPLYLLHWQSGHLASPSP</sequence>